<reference evidence="2 3" key="1">
    <citation type="submission" date="2012-08" db="EMBL/GenBank/DDBJ databases">
        <title>Whole genome shotgun sequence of Gordonia rhizosphera NBRC 16068.</title>
        <authorList>
            <person name="Takarada H."/>
            <person name="Isaki S."/>
            <person name="Hosoyama A."/>
            <person name="Tsuchikane K."/>
            <person name="Katsumata H."/>
            <person name="Baba S."/>
            <person name="Ohji S."/>
            <person name="Yamazaki S."/>
            <person name="Fujita N."/>
        </authorList>
    </citation>
    <scope>NUCLEOTIDE SEQUENCE [LARGE SCALE GENOMIC DNA]</scope>
    <source>
        <strain evidence="2 3">NBRC 16068</strain>
    </source>
</reference>
<organism evidence="2 3">
    <name type="scientific">Gordonia rhizosphera NBRC 16068</name>
    <dbReference type="NCBI Taxonomy" id="1108045"/>
    <lineage>
        <taxon>Bacteria</taxon>
        <taxon>Bacillati</taxon>
        <taxon>Actinomycetota</taxon>
        <taxon>Actinomycetes</taxon>
        <taxon>Mycobacteriales</taxon>
        <taxon>Gordoniaceae</taxon>
        <taxon>Gordonia</taxon>
    </lineage>
</organism>
<comment type="caution">
    <text evidence="2">The sequence shown here is derived from an EMBL/GenBank/DDBJ whole genome shotgun (WGS) entry which is preliminary data.</text>
</comment>
<feature type="region of interest" description="Disordered" evidence="1">
    <location>
        <begin position="246"/>
        <end position="315"/>
    </location>
</feature>
<gene>
    <name evidence="2" type="ORF">GORHZ_222_00110</name>
</gene>
<dbReference type="AlphaFoldDB" id="K6WI52"/>
<feature type="compositionally biased region" description="Low complexity" evidence="1">
    <location>
        <begin position="263"/>
        <end position="276"/>
    </location>
</feature>
<dbReference type="OrthoDB" id="4381078at2"/>
<sequence length="315" mass="34137">MSEHEQESRELEQNMERALAVAIAHSSSLIQSWAQLAAKRAARRSQHGHDHAAMPSGDIAEHIAHSAYAVQQRARGDLAVGRHDAHFWRQASPEELLDKIRTDYRIDPTRLGHREHDRAWAERAKGDEVLGLLAVAGRYADESAVAAGVRDNLADLIADYGLDPDELMHMTPEQAADRYVQSRAEYWAPDQPPTMTSDGRDATDREGAQVAALLSSAQAADERAIDADHDSITHLELADTLDVSTPDAAGYTTAEPTRAERVAQASTTPAGQAAARAARDHPTNPRAAAATGARSQPRARTAATMGSDRERGRGM</sequence>
<dbReference type="RefSeq" id="WP_006338682.1">
    <property type="nucleotide sequence ID" value="NZ_BAHC01000222.1"/>
</dbReference>
<accession>K6WI52</accession>
<proteinExistence type="predicted"/>
<name>K6WI52_9ACTN</name>
<keyword evidence="3" id="KW-1185">Reference proteome</keyword>
<evidence type="ECO:0000256" key="1">
    <source>
        <dbReference type="SAM" id="MobiDB-lite"/>
    </source>
</evidence>
<dbReference type="STRING" id="1108045.GORHZ_222_00110"/>
<dbReference type="eggNOG" id="ENOG5031VZW">
    <property type="taxonomic scope" value="Bacteria"/>
</dbReference>
<evidence type="ECO:0000313" key="3">
    <source>
        <dbReference type="Proteomes" id="UP000008363"/>
    </source>
</evidence>
<dbReference type="EMBL" id="BAHC01000222">
    <property type="protein sequence ID" value="GAB93456.1"/>
    <property type="molecule type" value="Genomic_DNA"/>
</dbReference>
<protein>
    <submittedName>
        <fullName evidence="2">Uncharacterized protein</fullName>
    </submittedName>
</protein>
<evidence type="ECO:0000313" key="2">
    <source>
        <dbReference type="EMBL" id="GAB93456.1"/>
    </source>
</evidence>
<dbReference type="Proteomes" id="UP000008363">
    <property type="component" value="Unassembled WGS sequence"/>
</dbReference>